<evidence type="ECO:0000313" key="1">
    <source>
        <dbReference type="EMBL" id="CAE7342823.1"/>
    </source>
</evidence>
<keyword evidence="2" id="KW-1185">Reference proteome</keyword>
<name>A0A812PQG3_9DINO</name>
<protein>
    <submittedName>
        <fullName evidence="1">AcpP protein</fullName>
    </submittedName>
</protein>
<comment type="caution">
    <text evidence="1">The sequence shown here is derived from an EMBL/GenBank/DDBJ whole genome shotgun (WGS) entry which is preliminary data.</text>
</comment>
<dbReference type="Proteomes" id="UP000604046">
    <property type="component" value="Unassembled WGS sequence"/>
</dbReference>
<dbReference type="Gene3D" id="1.10.1200.10">
    <property type="entry name" value="ACP-like"/>
    <property type="match status" value="1"/>
</dbReference>
<accession>A0A812PQG3</accession>
<dbReference type="EMBL" id="CAJNDS010002129">
    <property type="protein sequence ID" value="CAE7342823.1"/>
    <property type="molecule type" value="Genomic_DNA"/>
</dbReference>
<dbReference type="SUPFAM" id="SSF47336">
    <property type="entry name" value="ACP-like"/>
    <property type="match status" value="1"/>
</dbReference>
<dbReference type="AlphaFoldDB" id="A0A812PQG3"/>
<organism evidence="1 2">
    <name type="scientific">Symbiodinium natans</name>
    <dbReference type="NCBI Taxonomy" id="878477"/>
    <lineage>
        <taxon>Eukaryota</taxon>
        <taxon>Sar</taxon>
        <taxon>Alveolata</taxon>
        <taxon>Dinophyceae</taxon>
        <taxon>Suessiales</taxon>
        <taxon>Symbiodiniaceae</taxon>
        <taxon>Symbiodinium</taxon>
    </lineage>
</organism>
<proteinExistence type="predicted"/>
<evidence type="ECO:0000313" key="2">
    <source>
        <dbReference type="Proteomes" id="UP000604046"/>
    </source>
</evidence>
<dbReference type="OrthoDB" id="448946at2759"/>
<sequence>MQIPCLELPCKRCWDRKYHLRNKILKASGGAWKLKFQGLKRPFKVADVIAGQLGVSKEKVTRKATLESLGAHDQSEVLMALDQAFGIDLPKEDTITSSGQLMDLVEEHNSGGYGKNERGDY</sequence>
<reference evidence="1" key="1">
    <citation type="submission" date="2021-02" db="EMBL/GenBank/DDBJ databases">
        <authorList>
            <person name="Dougan E. K."/>
            <person name="Rhodes N."/>
            <person name="Thang M."/>
            <person name="Chan C."/>
        </authorList>
    </citation>
    <scope>NUCLEOTIDE SEQUENCE</scope>
</reference>
<gene>
    <name evidence="1" type="primary">acpP</name>
    <name evidence="1" type="ORF">SNAT2548_LOCUS17955</name>
</gene>
<dbReference type="InterPro" id="IPR036736">
    <property type="entry name" value="ACP-like_sf"/>
</dbReference>